<feature type="transmembrane region" description="Helical" evidence="6">
    <location>
        <begin position="351"/>
        <end position="373"/>
    </location>
</feature>
<evidence type="ECO:0000256" key="1">
    <source>
        <dbReference type="ARBA" id="ARBA00004651"/>
    </source>
</evidence>
<name>A0A4S8PNQ0_9ACTN</name>
<feature type="transmembrane region" description="Helical" evidence="6">
    <location>
        <begin position="385"/>
        <end position="405"/>
    </location>
</feature>
<dbReference type="PROSITE" id="PS50850">
    <property type="entry name" value="MFS"/>
    <property type="match status" value="1"/>
</dbReference>
<comment type="caution">
    <text evidence="8">The sequence shown here is derived from an EMBL/GenBank/DDBJ whole genome shotgun (WGS) entry which is preliminary data.</text>
</comment>
<dbReference type="PANTHER" id="PTHR23534">
    <property type="entry name" value="MFS PERMEASE"/>
    <property type="match status" value="1"/>
</dbReference>
<sequence>MTTTAPKDGAAPGGVPERASGAAPDSAPNTALDGSADMRSAGAATDAALRRPASGAAAEDGADSAAPGTAAGAVPGPSAVTAPPDTTAPDTTVLQRRVLRTLFCTQILGGLAVGIGIAVGALLVEDMTGSSTYAGLAQSLFVGGSALVVVPAVRITERFGRRGGLAFGYGCAVLGTLVVIAAVHLENPAVAVAGYFLLGSASFAGLQSRYAAADLAPASKRGSHLAIVVWATTIGSVVGPSMAGLAERVWTGWFGGPAYVGSMAAIGLLCLVTAAITGLLLRPDPLLTARAISGESDAPRRSIADGLRTARANPAVRTGVIAAALGHFVMVGVMAMAALHIKHGMADPERALTVVGVILGLHVGAMYAFAPVFGRLIDRHGARPVLVGGTATLVAACVVAGSAAADDHVRVSVGLVLLGLGWSAMTVGSAALVTGAVTPAQRPSTQGFSDLVMGLSAMGAGVASGPIVEEFGYGVLCLCCAVVALVVVPFLMGRPGTPAQEPA</sequence>
<evidence type="ECO:0000313" key="9">
    <source>
        <dbReference type="Proteomes" id="UP000305792"/>
    </source>
</evidence>
<reference evidence="8 9" key="1">
    <citation type="journal article" date="2018" name="Int. J. Syst. Evol. Microbiol.">
        <title>Glycomyces paridis sp. nov., isolated from the medicinal plant Paris polyphylla.</title>
        <authorList>
            <person name="Fang X.M."/>
            <person name="Bai J.L."/>
            <person name="Su J."/>
            <person name="Zhao L.L."/>
            <person name="Liu H.Y."/>
            <person name="Ma B.P."/>
            <person name="Zhang Y.Q."/>
            <person name="Yu L.Y."/>
        </authorList>
    </citation>
    <scope>NUCLEOTIDE SEQUENCE [LARGE SCALE GENOMIC DNA]</scope>
    <source>
        <strain evidence="8 9">CPCC 204357</strain>
    </source>
</reference>
<comment type="subcellular location">
    <subcellularLocation>
        <location evidence="1">Cell membrane</location>
        <topology evidence="1">Multi-pass membrane protein</topology>
    </subcellularLocation>
</comment>
<feature type="transmembrane region" description="Helical" evidence="6">
    <location>
        <begin position="189"/>
        <end position="206"/>
    </location>
</feature>
<keyword evidence="2 6" id="KW-0812">Transmembrane</keyword>
<dbReference type="SUPFAM" id="SSF103473">
    <property type="entry name" value="MFS general substrate transporter"/>
    <property type="match status" value="1"/>
</dbReference>
<feature type="region of interest" description="Disordered" evidence="5">
    <location>
        <begin position="1"/>
        <end position="89"/>
    </location>
</feature>
<dbReference type="GO" id="GO:0005886">
    <property type="term" value="C:plasma membrane"/>
    <property type="evidence" value="ECO:0007669"/>
    <property type="project" value="UniProtKB-SubCell"/>
</dbReference>
<dbReference type="Gene3D" id="1.20.1250.20">
    <property type="entry name" value="MFS general substrate transporter like domains"/>
    <property type="match status" value="2"/>
</dbReference>
<evidence type="ECO:0000256" key="2">
    <source>
        <dbReference type="ARBA" id="ARBA00022692"/>
    </source>
</evidence>
<evidence type="ECO:0000256" key="6">
    <source>
        <dbReference type="SAM" id="Phobius"/>
    </source>
</evidence>
<dbReference type="InterPro" id="IPR036259">
    <property type="entry name" value="MFS_trans_sf"/>
</dbReference>
<dbReference type="Proteomes" id="UP000305792">
    <property type="component" value="Unassembled WGS sequence"/>
</dbReference>
<dbReference type="PANTHER" id="PTHR23534:SF1">
    <property type="entry name" value="MAJOR FACILITATOR SUPERFAMILY PROTEIN"/>
    <property type="match status" value="1"/>
</dbReference>
<dbReference type="Pfam" id="PF07690">
    <property type="entry name" value="MFS_1"/>
    <property type="match status" value="1"/>
</dbReference>
<evidence type="ECO:0000256" key="4">
    <source>
        <dbReference type="ARBA" id="ARBA00023136"/>
    </source>
</evidence>
<feature type="transmembrane region" description="Helical" evidence="6">
    <location>
        <begin position="227"/>
        <end position="246"/>
    </location>
</feature>
<feature type="transmembrane region" description="Helical" evidence="6">
    <location>
        <begin position="102"/>
        <end position="124"/>
    </location>
</feature>
<feature type="domain" description="Major facilitator superfamily (MFS) profile" evidence="7">
    <location>
        <begin position="98"/>
        <end position="496"/>
    </location>
</feature>
<dbReference type="InterPro" id="IPR011701">
    <property type="entry name" value="MFS"/>
</dbReference>
<feature type="transmembrane region" description="Helical" evidence="6">
    <location>
        <begin position="136"/>
        <end position="153"/>
    </location>
</feature>
<evidence type="ECO:0000313" key="8">
    <source>
        <dbReference type="EMBL" id="THV31405.1"/>
    </source>
</evidence>
<keyword evidence="4 6" id="KW-0472">Membrane</keyword>
<feature type="transmembrane region" description="Helical" evidence="6">
    <location>
        <begin position="318"/>
        <end position="339"/>
    </location>
</feature>
<protein>
    <submittedName>
        <fullName evidence="8">MFS transporter</fullName>
    </submittedName>
</protein>
<feature type="transmembrane region" description="Helical" evidence="6">
    <location>
        <begin position="473"/>
        <end position="492"/>
    </location>
</feature>
<feature type="compositionally biased region" description="Low complexity" evidence="5">
    <location>
        <begin position="50"/>
        <end position="89"/>
    </location>
</feature>
<feature type="transmembrane region" description="Helical" evidence="6">
    <location>
        <begin position="258"/>
        <end position="281"/>
    </location>
</feature>
<evidence type="ECO:0000256" key="3">
    <source>
        <dbReference type="ARBA" id="ARBA00022989"/>
    </source>
</evidence>
<keyword evidence="3 6" id="KW-1133">Transmembrane helix</keyword>
<dbReference type="GO" id="GO:0022857">
    <property type="term" value="F:transmembrane transporter activity"/>
    <property type="evidence" value="ECO:0007669"/>
    <property type="project" value="InterPro"/>
</dbReference>
<evidence type="ECO:0000259" key="7">
    <source>
        <dbReference type="PROSITE" id="PS50850"/>
    </source>
</evidence>
<keyword evidence="9" id="KW-1185">Reference proteome</keyword>
<feature type="transmembrane region" description="Helical" evidence="6">
    <location>
        <begin position="411"/>
        <end position="436"/>
    </location>
</feature>
<proteinExistence type="predicted"/>
<dbReference type="AlphaFoldDB" id="A0A4S8PNQ0"/>
<feature type="transmembrane region" description="Helical" evidence="6">
    <location>
        <begin position="165"/>
        <end position="183"/>
    </location>
</feature>
<dbReference type="InterPro" id="IPR020846">
    <property type="entry name" value="MFS_dom"/>
</dbReference>
<organism evidence="8 9">
    <name type="scientific">Glycomyces paridis</name>
    <dbReference type="NCBI Taxonomy" id="2126555"/>
    <lineage>
        <taxon>Bacteria</taxon>
        <taxon>Bacillati</taxon>
        <taxon>Actinomycetota</taxon>
        <taxon>Actinomycetes</taxon>
        <taxon>Glycomycetales</taxon>
        <taxon>Glycomycetaceae</taxon>
        <taxon>Glycomyces</taxon>
    </lineage>
</organism>
<gene>
    <name evidence="8" type="ORF">E9998_03305</name>
</gene>
<dbReference type="EMBL" id="STGX01000002">
    <property type="protein sequence ID" value="THV31405.1"/>
    <property type="molecule type" value="Genomic_DNA"/>
</dbReference>
<accession>A0A4S8PNQ0</accession>
<evidence type="ECO:0000256" key="5">
    <source>
        <dbReference type="SAM" id="MobiDB-lite"/>
    </source>
</evidence>